<dbReference type="PANTHER" id="PTHR47784">
    <property type="entry name" value="STEROL UPTAKE CONTROL PROTEIN 2"/>
    <property type="match status" value="1"/>
</dbReference>
<dbReference type="EMBL" id="WUBL01000101">
    <property type="protein sequence ID" value="KAF2965951.1"/>
    <property type="molecule type" value="Genomic_DNA"/>
</dbReference>
<dbReference type="OrthoDB" id="5350673at2759"/>
<keyword evidence="1" id="KW-0539">Nucleus</keyword>
<keyword evidence="3" id="KW-1185">Reference proteome</keyword>
<reference evidence="2 3" key="1">
    <citation type="submission" date="2019-12" db="EMBL/GenBank/DDBJ databases">
        <title>Draft genome sequence of the ascomycete Xylaria multiplex DSM 110363.</title>
        <authorList>
            <person name="Buettner E."/>
            <person name="Kellner H."/>
        </authorList>
    </citation>
    <scope>NUCLEOTIDE SEQUENCE [LARGE SCALE GENOMIC DNA]</scope>
    <source>
        <strain evidence="2 3">DSM 110363</strain>
    </source>
</reference>
<accession>A0A7C8MP26</accession>
<comment type="caution">
    <text evidence="2">The sequence shown here is derived from an EMBL/GenBank/DDBJ whole genome shotgun (WGS) entry which is preliminary data.</text>
</comment>
<gene>
    <name evidence="2" type="ORF">GQX73_g7618</name>
</gene>
<sequence>MCSLPPLPSITNSTPTTVTTALSPDAHLSGAYRKHEDGQNGNSSMLPLLSRRGMPNPTIYGGAYEPISPLSQDRIIFTLSSPVNYTLPEPTFQSFQLRHLELFYHFEHDMWRVLSLDDVLGKRFMAMVTRRAIEVPYLMDQLLAFSALHMYTYRPPHEASFYREEATRLQTRALGLFNAAMATVTTNDGLPAFLFSILLSHHILFDTLSTRTDFPAFLDKLVACFHLCAGVRTIAGKSWNSIITQYYQQMGIGLSNKWMLDTGPETIFTKRLTHLRSLIEDTTNDTSVFTPCTEALDLLRNISSVGDAFNPGPFRNIVVLRWAVVVPPDFVKLIEQRRPEALVITAYYGILIHNARDFWVFGDAGAFIIRSITRFLGSYWAEWLAWPNELLDMTGCASEVQLHP</sequence>
<dbReference type="PANTHER" id="PTHR47784:SF4">
    <property type="entry name" value="ZN(II)2CYS6 TRANSCRIPTION FACTOR (EUROFUNG)"/>
    <property type="match status" value="1"/>
</dbReference>
<evidence type="ECO:0000256" key="1">
    <source>
        <dbReference type="ARBA" id="ARBA00023242"/>
    </source>
</evidence>
<dbReference type="AlphaFoldDB" id="A0A7C8MP26"/>
<dbReference type="InterPro" id="IPR053157">
    <property type="entry name" value="Sterol_Uptake_Regulator"/>
</dbReference>
<dbReference type="InParanoid" id="A0A7C8MP26"/>
<proteinExistence type="predicted"/>
<organism evidence="2 3">
    <name type="scientific">Xylaria multiplex</name>
    <dbReference type="NCBI Taxonomy" id="323545"/>
    <lineage>
        <taxon>Eukaryota</taxon>
        <taxon>Fungi</taxon>
        <taxon>Dikarya</taxon>
        <taxon>Ascomycota</taxon>
        <taxon>Pezizomycotina</taxon>
        <taxon>Sordariomycetes</taxon>
        <taxon>Xylariomycetidae</taxon>
        <taxon>Xylariales</taxon>
        <taxon>Xylariaceae</taxon>
        <taxon>Xylaria</taxon>
    </lineage>
</organism>
<dbReference type="Proteomes" id="UP000481858">
    <property type="component" value="Unassembled WGS sequence"/>
</dbReference>
<evidence type="ECO:0000313" key="2">
    <source>
        <dbReference type="EMBL" id="KAF2965951.1"/>
    </source>
</evidence>
<dbReference type="Pfam" id="PF11951">
    <property type="entry name" value="Fungal_trans_2"/>
    <property type="match status" value="1"/>
</dbReference>
<protein>
    <submittedName>
        <fullName evidence="2">Uncharacterized protein</fullName>
    </submittedName>
</protein>
<name>A0A7C8MP26_9PEZI</name>
<dbReference type="InterPro" id="IPR021858">
    <property type="entry name" value="Fun_TF"/>
</dbReference>
<dbReference type="GO" id="GO:0001228">
    <property type="term" value="F:DNA-binding transcription activator activity, RNA polymerase II-specific"/>
    <property type="evidence" value="ECO:0007669"/>
    <property type="project" value="TreeGrafter"/>
</dbReference>
<evidence type="ECO:0000313" key="3">
    <source>
        <dbReference type="Proteomes" id="UP000481858"/>
    </source>
</evidence>